<protein>
    <submittedName>
        <fullName evidence="1">Uncharacterized protein</fullName>
    </submittedName>
</protein>
<sequence>MRNFQNIFIKMKCDNRKKLKILLCLLMCSIINCNEFKYDEKKDRAKNSQILDIDNAIQKPDRFTKLIDIIKEKNCKSFKELIGRDFYYLLSDTSIAMIFKRQNNFKESTLNVDVCSIIFDDNKLTESFFNLTGDNYNTYSPFSLLNSAKNLRFTQTVDSNSDFRIHFEIENIKIDSLEIDVGTGFLFKCDSNKYLNCHLEGFTTNFFR</sequence>
<reference evidence="1" key="1">
    <citation type="journal article" date="2019" name="PLoS Negl. Trop. Dis.">
        <title>Revisiting the worldwide diversity of Leptospira species in the environment.</title>
        <authorList>
            <person name="Vincent A.T."/>
            <person name="Schiettekatte O."/>
            <person name="Bourhy P."/>
            <person name="Veyrier F.J."/>
            <person name="Picardeau M."/>
        </authorList>
    </citation>
    <scope>NUCLEOTIDE SEQUENCE [LARGE SCALE GENOMIC DNA]</scope>
    <source>
        <strain evidence="1">201800287</strain>
    </source>
</reference>
<name>A0A4V3JK38_9LEPT</name>
<comment type="caution">
    <text evidence="1">The sequence shown here is derived from an EMBL/GenBank/DDBJ whole genome shotgun (WGS) entry which is preliminary data.</text>
</comment>
<evidence type="ECO:0000313" key="2">
    <source>
        <dbReference type="Proteomes" id="UP000298009"/>
    </source>
</evidence>
<evidence type="ECO:0000313" key="1">
    <source>
        <dbReference type="EMBL" id="TGK83278.1"/>
    </source>
</evidence>
<keyword evidence="2" id="KW-1185">Reference proteome</keyword>
<dbReference type="RefSeq" id="WP_135600913.1">
    <property type="nucleotide sequence ID" value="NZ_RQFK01000018.1"/>
</dbReference>
<dbReference type="Proteomes" id="UP000298009">
    <property type="component" value="Unassembled WGS sequence"/>
</dbReference>
<organism evidence="1 2">
    <name type="scientific">Leptospira noumeaensis</name>
    <dbReference type="NCBI Taxonomy" id="2484964"/>
    <lineage>
        <taxon>Bacteria</taxon>
        <taxon>Pseudomonadati</taxon>
        <taxon>Spirochaetota</taxon>
        <taxon>Spirochaetia</taxon>
        <taxon>Leptospirales</taxon>
        <taxon>Leptospiraceae</taxon>
        <taxon>Leptospira</taxon>
    </lineage>
</organism>
<gene>
    <name evidence="1" type="ORF">EHQ24_06735</name>
</gene>
<proteinExistence type="predicted"/>
<dbReference type="EMBL" id="RQFK01000018">
    <property type="protein sequence ID" value="TGK83278.1"/>
    <property type="molecule type" value="Genomic_DNA"/>
</dbReference>
<dbReference type="AlphaFoldDB" id="A0A4V3JK38"/>
<accession>A0A4V3JK38</accession>